<dbReference type="EMBL" id="WTZA01000001">
    <property type="protein sequence ID" value="MXO74144.1"/>
    <property type="molecule type" value="Genomic_DNA"/>
</dbReference>
<dbReference type="Gene3D" id="3.40.50.12580">
    <property type="match status" value="1"/>
</dbReference>
<dbReference type="Proteomes" id="UP000439522">
    <property type="component" value="Unassembled WGS sequence"/>
</dbReference>
<accession>A0A6I4TBL2</accession>
<dbReference type="OrthoDB" id="8437129at2"/>
<evidence type="ECO:0008006" key="3">
    <source>
        <dbReference type="Google" id="ProtNLM"/>
    </source>
</evidence>
<dbReference type="InterPro" id="IPR043148">
    <property type="entry name" value="TagF_C"/>
</dbReference>
<sequence>MRIAFVFIAEAYQVYHGAAVLFELMARPGVSVDVFHLDPATPAQLDRLARAHGVSAVPSTPLDAGLIGGAIRSMRIFGLAKPQVMARNEALLRGYDAIVSTEDGITRLFEGEPEDARPRRILLTHGPAQRKVPSHANRIHCDLILVKGPADVSAYLRDGLSREGHIAAVGYPKFVTTALLADHTPRLFENDNPTVLYNSHKDRSLRSWDVFFEPMMETFRSNRGTNLIVAPHVKLFRRRSESVRRNLRARSDCTILVDPGSDRSLDNTYSEAADIYVGDVSSQVFEFVARPRPCVFLNPHRVKWKGNPHFSAWELGEVIERPDELKDAIERAPTLHPEFIERQKQAAKGALGDTGPQSVIRSADLILRYLAEGRVDP</sequence>
<gene>
    <name evidence="1" type="ORF">GRI40_02770</name>
</gene>
<protein>
    <recommendedName>
        <fullName evidence="3">Glycosyl transferase</fullName>
    </recommendedName>
</protein>
<evidence type="ECO:0000313" key="2">
    <source>
        <dbReference type="Proteomes" id="UP000439522"/>
    </source>
</evidence>
<dbReference type="RefSeq" id="WP_160609925.1">
    <property type="nucleotide sequence ID" value="NZ_WTZA01000001.1"/>
</dbReference>
<comment type="caution">
    <text evidence="1">The sequence shown here is derived from an EMBL/GenBank/DDBJ whole genome shotgun (WGS) entry which is preliminary data.</text>
</comment>
<evidence type="ECO:0000313" key="1">
    <source>
        <dbReference type="EMBL" id="MXO74144.1"/>
    </source>
</evidence>
<dbReference type="SUPFAM" id="SSF53756">
    <property type="entry name" value="UDP-Glycosyltransferase/glycogen phosphorylase"/>
    <property type="match status" value="1"/>
</dbReference>
<reference evidence="1 2" key="1">
    <citation type="submission" date="2019-12" db="EMBL/GenBank/DDBJ databases">
        <title>Genomic-based taxomic classification of the family Erythrobacteraceae.</title>
        <authorList>
            <person name="Xu L."/>
        </authorList>
    </citation>
    <scope>NUCLEOTIDE SEQUENCE [LARGE SCALE GENOMIC DNA]</scope>
    <source>
        <strain evidence="1 2">100921-2</strain>
    </source>
</reference>
<organism evidence="1 2">
    <name type="scientific">Tsuneonella aeria</name>
    <dbReference type="NCBI Taxonomy" id="1837929"/>
    <lineage>
        <taxon>Bacteria</taxon>
        <taxon>Pseudomonadati</taxon>
        <taxon>Pseudomonadota</taxon>
        <taxon>Alphaproteobacteria</taxon>
        <taxon>Sphingomonadales</taxon>
        <taxon>Erythrobacteraceae</taxon>
        <taxon>Tsuneonella</taxon>
    </lineage>
</organism>
<name>A0A6I4TBL2_9SPHN</name>
<keyword evidence="2" id="KW-1185">Reference proteome</keyword>
<dbReference type="AlphaFoldDB" id="A0A6I4TBL2"/>
<proteinExistence type="predicted"/>